<reference evidence="1" key="1">
    <citation type="journal article" date="2021" name="Proc. Natl. Acad. Sci. U.S.A.">
        <title>A Catalog of Tens of Thousands of Viruses from Human Metagenomes Reveals Hidden Associations with Chronic Diseases.</title>
        <authorList>
            <person name="Tisza M.J."/>
            <person name="Buck C.B."/>
        </authorList>
    </citation>
    <scope>NUCLEOTIDE SEQUENCE</scope>
    <source>
        <strain evidence="1">CtOCb13</strain>
    </source>
</reference>
<proteinExistence type="predicted"/>
<dbReference type="EMBL" id="BK015555">
    <property type="protein sequence ID" value="DAE12635.1"/>
    <property type="molecule type" value="Genomic_DNA"/>
</dbReference>
<protein>
    <submittedName>
        <fullName evidence="1">Single domain von Willebrand factor type C</fullName>
    </submittedName>
</protein>
<evidence type="ECO:0000313" key="1">
    <source>
        <dbReference type="EMBL" id="DAE12635.1"/>
    </source>
</evidence>
<sequence length="41" mass="4759">MRLKITYRSTACRDMPPACFPLCCPRFVCHRGIRPPKFVCS</sequence>
<accession>A0A8S5Q1L3</accession>
<organism evidence="1">
    <name type="scientific">Siphoviridae sp. ctOCb13</name>
    <dbReference type="NCBI Taxonomy" id="2825477"/>
    <lineage>
        <taxon>Viruses</taxon>
        <taxon>Duplodnaviria</taxon>
        <taxon>Heunggongvirae</taxon>
        <taxon>Uroviricota</taxon>
        <taxon>Caudoviricetes</taxon>
    </lineage>
</organism>
<name>A0A8S5Q1L3_9CAUD</name>